<accession>A0A6G1JT61</accession>
<dbReference type="EMBL" id="MU005785">
    <property type="protein sequence ID" value="KAF2703794.1"/>
    <property type="molecule type" value="Genomic_DNA"/>
</dbReference>
<name>A0A6G1JT61_9PLEO</name>
<sequence length="81" mass="8752">AKLVNVARVLGSLAGVWSLQNNTLYIDGTAQPEDKALGAFPHGTITYGLNGFMSEILVNSRPEYRPTGLTWPAEDSQSTED</sequence>
<feature type="non-terminal residue" evidence="1">
    <location>
        <position position="1"/>
    </location>
</feature>
<protein>
    <submittedName>
        <fullName evidence="1">Uncharacterized protein</fullName>
    </submittedName>
</protein>
<proteinExistence type="predicted"/>
<evidence type="ECO:0000313" key="2">
    <source>
        <dbReference type="Proteomes" id="UP000799428"/>
    </source>
</evidence>
<reference evidence="1" key="1">
    <citation type="journal article" date="2020" name="Stud. Mycol.">
        <title>101 Dothideomycetes genomes: a test case for predicting lifestyles and emergence of pathogens.</title>
        <authorList>
            <person name="Haridas S."/>
            <person name="Albert R."/>
            <person name="Binder M."/>
            <person name="Bloem J."/>
            <person name="Labutti K."/>
            <person name="Salamov A."/>
            <person name="Andreopoulos B."/>
            <person name="Baker S."/>
            <person name="Barry K."/>
            <person name="Bills G."/>
            <person name="Bluhm B."/>
            <person name="Cannon C."/>
            <person name="Castanera R."/>
            <person name="Culley D."/>
            <person name="Daum C."/>
            <person name="Ezra D."/>
            <person name="Gonzalez J."/>
            <person name="Henrissat B."/>
            <person name="Kuo A."/>
            <person name="Liang C."/>
            <person name="Lipzen A."/>
            <person name="Lutzoni F."/>
            <person name="Magnuson J."/>
            <person name="Mondo S."/>
            <person name="Nolan M."/>
            <person name="Ohm R."/>
            <person name="Pangilinan J."/>
            <person name="Park H.-J."/>
            <person name="Ramirez L."/>
            <person name="Alfaro M."/>
            <person name="Sun H."/>
            <person name="Tritt A."/>
            <person name="Yoshinaga Y."/>
            <person name="Zwiers L.-H."/>
            <person name="Turgeon B."/>
            <person name="Goodwin S."/>
            <person name="Spatafora J."/>
            <person name="Crous P."/>
            <person name="Grigoriev I."/>
        </authorList>
    </citation>
    <scope>NUCLEOTIDE SEQUENCE</scope>
    <source>
        <strain evidence="1">CBS 279.74</strain>
    </source>
</reference>
<dbReference type="AlphaFoldDB" id="A0A6G1JT61"/>
<gene>
    <name evidence="1" type="ORF">K504DRAFT_171747</name>
</gene>
<keyword evidence="2" id="KW-1185">Reference proteome</keyword>
<dbReference type="Proteomes" id="UP000799428">
    <property type="component" value="Unassembled WGS sequence"/>
</dbReference>
<evidence type="ECO:0000313" key="1">
    <source>
        <dbReference type="EMBL" id="KAF2703794.1"/>
    </source>
</evidence>
<organism evidence="1 2">
    <name type="scientific">Pleomassaria siparia CBS 279.74</name>
    <dbReference type="NCBI Taxonomy" id="1314801"/>
    <lineage>
        <taxon>Eukaryota</taxon>
        <taxon>Fungi</taxon>
        <taxon>Dikarya</taxon>
        <taxon>Ascomycota</taxon>
        <taxon>Pezizomycotina</taxon>
        <taxon>Dothideomycetes</taxon>
        <taxon>Pleosporomycetidae</taxon>
        <taxon>Pleosporales</taxon>
        <taxon>Pleomassariaceae</taxon>
        <taxon>Pleomassaria</taxon>
    </lineage>
</organism>